<accession>A0ABW6BJH5</accession>
<gene>
    <name evidence="1" type="ORF">ACFS7Y_13445</name>
</gene>
<dbReference type="Proteomes" id="UP001597525">
    <property type="component" value="Unassembled WGS sequence"/>
</dbReference>
<reference evidence="2" key="1">
    <citation type="journal article" date="2019" name="Int. J. Syst. Evol. Microbiol.">
        <title>The Global Catalogue of Microorganisms (GCM) 10K type strain sequencing project: providing services to taxonomists for standard genome sequencing and annotation.</title>
        <authorList>
            <consortium name="The Broad Institute Genomics Platform"/>
            <consortium name="The Broad Institute Genome Sequencing Center for Infectious Disease"/>
            <person name="Wu L."/>
            <person name="Ma J."/>
        </authorList>
    </citation>
    <scope>NUCLEOTIDE SEQUENCE [LARGE SCALE GENOMIC DNA]</scope>
    <source>
        <strain evidence="2">KCTC 22814</strain>
    </source>
</reference>
<dbReference type="EMBL" id="JBHUPB010000008">
    <property type="protein sequence ID" value="MFD2968399.1"/>
    <property type="molecule type" value="Genomic_DNA"/>
</dbReference>
<organism evidence="1 2">
    <name type="scientific">Sphingobacterium bambusae</name>
    <dbReference type="NCBI Taxonomy" id="662858"/>
    <lineage>
        <taxon>Bacteria</taxon>
        <taxon>Pseudomonadati</taxon>
        <taxon>Bacteroidota</taxon>
        <taxon>Sphingobacteriia</taxon>
        <taxon>Sphingobacteriales</taxon>
        <taxon>Sphingobacteriaceae</taxon>
        <taxon>Sphingobacterium</taxon>
    </lineage>
</organism>
<evidence type="ECO:0000313" key="2">
    <source>
        <dbReference type="Proteomes" id="UP001597525"/>
    </source>
</evidence>
<sequence>MVETKPRHLDPGDGGLDVLGYGYDIINGQYAMASSATRRIVDVRKIKNEQPGRIHEISGTYVNYNIESGENYDKFKKKHAINVDVQSGIKIFGLSLFGADFKSSFDQTTLNESTRSFARVDMLVKTATLEIFNHNLSYNYLRNYLDPDFVDACNTLTAAQLVDLYGVGMIRKMDVGGKLSLDYSSVILNGEKNTAVSAGGGAAFKFLFNVDVNASYSYSQEDVNRNTNQKIAYSSMGGTGSIGVTHGNLNQSASFNPNSWSSTVQRSNSVLINFYDDSFILLHELIPNVEKAKLVRDIIYERLGMVNYVYAPNNGKLLAKIWGSPNLNDYAFTSFEILDATGYNSHNELDYIMSHNVILNKGGTTHDNEHAYSGLNSFKFPEWEASRAIGVKSPLNPAVRYKINYKYMSYGSKPIPNFSTYQSQSLPPAVWSDGPWYQVSKTISGVSSFEECCFVSKVVDDYVVYPEGSKVELYLYNRSTGNISQTLVFD</sequence>
<protein>
    <recommendedName>
        <fullName evidence="3">MACPF domain-containing protein</fullName>
    </recommendedName>
</protein>
<name>A0ABW6BJH5_9SPHI</name>
<dbReference type="RefSeq" id="WP_320185615.1">
    <property type="nucleotide sequence ID" value="NZ_CP138332.1"/>
</dbReference>
<evidence type="ECO:0008006" key="3">
    <source>
        <dbReference type="Google" id="ProtNLM"/>
    </source>
</evidence>
<comment type="caution">
    <text evidence="1">The sequence shown here is derived from an EMBL/GenBank/DDBJ whole genome shotgun (WGS) entry which is preliminary data.</text>
</comment>
<keyword evidence="2" id="KW-1185">Reference proteome</keyword>
<evidence type="ECO:0000313" key="1">
    <source>
        <dbReference type="EMBL" id="MFD2968399.1"/>
    </source>
</evidence>
<proteinExistence type="predicted"/>